<proteinExistence type="predicted"/>
<dbReference type="EMBL" id="JANBUJ010000837">
    <property type="protein sequence ID" value="KAJ2769916.1"/>
    <property type="molecule type" value="Genomic_DNA"/>
</dbReference>
<protein>
    <submittedName>
        <fullName evidence="1">Protein translocase subunit</fullName>
    </submittedName>
</protein>
<sequence length="83" mass="9240">MQFTGTESKEEVMRQLKSELAVANAQELVASINRHCFKMCIPAPSSSLSSADKANLSRCTDKYLAAWDVVSREYVAQAQKQKN</sequence>
<organism evidence="1 2">
    <name type="scientific">Coemansia nantahalensis</name>
    <dbReference type="NCBI Taxonomy" id="2789366"/>
    <lineage>
        <taxon>Eukaryota</taxon>
        <taxon>Fungi</taxon>
        <taxon>Fungi incertae sedis</taxon>
        <taxon>Zoopagomycota</taxon>
        <taxon>Kickxellomycotina</taxon>
        <taxon>Kickxellomycetes</taxon>
        <taxon>Kickxellales</taxon>
        <taxon>Kickxellaceae</taxon>
        <taxon>Coemansia</taxon>
    </lineage>
</organism>
<evidence type="ECO:0000313" key="2">
    <source>
        <dbReference type="Proteomes" id="UP001140234"/>
    </source>
</evidence>
<name>A0ACC1JYQ5_9FUNG</name>
<evidence type="ECO:0000313" key="1">
    <source>
        <dbReference type="EMBL" id="KAJ2769916.1"/>
    </source>
</evidence>
<gene>
    <name evidence="1" type="primary">TIM13</name>
    <name evidence="1" type="ORF">IWQ57_002898</name>
</gene>
<reference evidence="1" key="1">
    <citation type="submission" date="2022-07" db="EMBL/GenBank/DDBJ databases">
        <title>Phylogenomic reconstructions and comparative analyses of Kickxellomycotina fungi.</title>
        <authorList>
            <person name="Reynolds N.K."/>
            <person name="Stajich J.E."/>
            <person name="Barry K."/>
            <person name="Grigoriev I.V."/>
            <person name="Crous P."/>
            <person name="Smith M.E."/>
        </authorList>
    </citation>
    <scope>NUCLEOTIDE SEQUENCE</scope>
    <source>
        <strain evidence="1">CBS 109366</strain>
    </source>
</reference>
<accession>A0ACC1JYQ5</accession>
<dbReference type="Proteomes" id="UP001140234">
    <property type="component" value="Unassembled WGS sequence"/>
</dbReference>
<keyword evidence="2" id="KW-1185">Reference proteome</keyword>
<comment type="caution">
    <text evidence="1">The sequence shown here is derived from an EMBL/GenBank/DDBJ whole genome shotgun (WGS) entry which is preliminary data.</text>
</comment>